<accession>B4SDV4</accession>
<name>B4SDV4_PELPB</name>
<proteinExistence type="predicted"/>
<keyword evidence="3" id="KW-1185">Reference proteome</keyword>
<dbReference type="EMBL" id="CP001110">
    <property type="protein sequence ID" value="ACF42945.1"/>
    <property type="molecule type" value="Genomic_DNA"/>
</dbReference>
<dbReference type="InterPro" id="IPR007172">
    <property type="entry name" value="DUF374"/>
</dbReference>
<dbReference type="eggNOG" id="COG2121">
    <property type="taxonomic scope" value="Bacteria"/>
</dbReference>
<dbReference type="HOGENOM" id="CLU_086327_1_1_10"/>
<dbReference type="Proteomes" id="UP000002724">
    <property type="component" value="Chromosome"/>
</dbReference>
<dbReference type="RefSeq" id="WP_012507440.1">
    <property type="nucleotide sequence ID" value="NC_011060.1"/>
</dbReference>
<reference evidence="2 3" key="1">
    <citation type="submission" date="2008-06" db="EMBL/GenBank/DDBJ databases">
        <title>Complete sequence of Pelodictyon phaeoclathratiforme BU-1.</title>
        <authorList>
            <consortium name="US DOE Joint Genome Institute"/>
            <person name="Lucas S."/>
            <person name="Copeland A."/>
            <person name="Lapidus A."/>
            <person name="Glavina del Rio T."/>
            <person name="Dalin E."/>
            <person name="Tice H."/>
            <person name="Bruce D."/>
            <person name="Goodwin L."/>
            <person name="Pitluck S."/>
            <person name="Schmutz J."/>
            <person name="Larimer F."/>
            <person name="Land M."/>
            <person name="Hauser L."/>
            <person name="Kyrpides N."/>
            <person name="Mikhailova N."/>
            <person name="Liu Z."/>
            <person name="Li T."/>
            <person name="Zhao F."/>
            <person name="Overmann J."/>
            <person name="Bryant D.A."/>
            <person name="Richardson P."/>
        </authorList>
    </citation>
    <scope>NUCLEOTIDE SEQUENCE [LARGE SCALE GENOMIC DNA]</scope>
    <source>
        <strain evidence="3">DSM 5477 / BU-1</strain>
    </source>
</reference>
<organism evidence="2 3">
    <name type="scientific">Pelodictyon phaeoclathratiforme (strain DSM 5477 / BU-1)</name>
    <dbReference type="NCBI Taxonomy" id="324925"/>
    <lineage>
        <taxon>Bacteria</taxon>
        <taxon>Pseudomonadati</taxon>
        <taxon>Chlorobiota</taxon>
        <taxon>Chlorobiia</taxon>
        <taxon>Chlorobiales</taxon>
        <taxon>Chlorobiaceae</taxon>
        <taxon>Chlorobium/Pelodictyon group</taxon>
        <taxon>Pelodictyon</taxon>
    </lineage>
</organism>
<evidence type="ECO:0000259" key="1">
    <source>
        <dbReference type="Pfam" id="PF04028"/>
    </source>
</evidence>
<gene>
    <name evidence="2" type="ordered locus">Ppha_0646</name>
</gene>
<dbReference type="AlphaFoldDB" id="B4SDV4"/>
<evidence type="ECO:0000313" key="2">
    <source>
        <dbReference type="EMBL" id="ACF42945.1"/>
    </source>
</evidence>
<protein>
    <recommendedName>
        <fullName evidence="1">DUF374 domain-containing protein</fullName>
    </recommendedName>
</protein>
<dbReference type="OrthoDB" id="9810508at2"/>
<feature type="domain" description="DUF374" evidence="1">
    <location>
        <begin position="59"/>
        <end position="125"/>
    </location>
</feature>
<sequence length="203" mass="22801">MPLSPLISRHLIPFALKLLYASLRISVIPKIIQLPDKEVIITFWHGKMITGWLLAQRLFPEKKITAVVSMSEDGKTLADTLERLGFSLIRGSSSKGGAAVKQAMQKALQNGNIVALTPDGPRGPANQFKYGTLRLASENHYPLVFAEIRHKKSWTLKSWDQFEIPKPFSETSVQLHLIHLPAFENEAEIESYTKQLAIQLHHA</sequence>
<dbReference type="STRING" id="324925.Ppha_0646"/>
<evidence type="ECO:0000313" key="3">
    <source>
        <dbReference type="Proteomes" id="UP000002724"/>
    </source>
</evidence>
<dbReference type="Pfam" id="PF04028">
    <property type="entry name" value="DUF374"/>
    <property type="match status" value="1"/>
</dbReference>
<dbReference type="KEGG" id="pph:Ppha_0646"/>